<dbReference type="EMBL" id="OD591374">
    <property type="protein sequence ID" value="CAD7451359.1"/>
    <property type="molecule type" value="Genomic_DNA"/>
</dbReference>
<gene>
    <name evidence="2" type="ORF">TBIB3V08_LOCUS13628</name>
</gene>
<feature type="region of interest" description="Disordered" evidence="1">
    <location>
        <begin position="28"/>
        <end position="47"/>
    </location>
</feature>
<evidence type="ECO:0000313" key="2">
    <source>
        <dbReference type="EMBL" id="CAD7451359.1"/>
    </source>
</evidence>
<evidence type="ECO:0000256" key="1">
    <source>
        <dbReference type="SAM" id="MobiDB-lite"/>
    </source>
</evidence>
<organism evidence="2">
    <name type="scientific">Timema bartmani</name>
    <dbReference type="NCBI Taxonomy" id="61472"/>
    <lineage>
        <taxon>Eukaryota</taxon>
        <taxon>Metazoa</taxon>
        <taxon>Ecdysozoa</taxon>
        <taxon>Arthropoda</taxon>
        <taxon>Hexapoda</taxon>
        <taxon>Insecta</taxon>
        <taxon>Pterygota</taxon>
        <taxon>Neoptera</taxon>
        <taxon>Polyneoptera</taxon>
        <taxon>Phasmatodea</taxon>
        <taxon>Timematodea</taxon>
        <taxon>Timematoidea</taxon>
        <taxon>Timematidae</taxon>
        <taxon>Timema</taxon>
    </lineage>
</organism>
<dbReference type="AlphaFoldDB" id="A0A7R9I8B2"/>
<protein>
    <submittedName>
        <fullName evidence="2">Uncharacterized protein</fullName>
    </submittedName>
</protein>
<reference evidence="2" key="1">
    <citation type="submission" date="2020-11" db="EMBL/GenBank/DDBJ databases">
        <authorList>
            <person name="Tran Van P."/>
        </authorList>
    </citation>
    <scope>NUCLEOTIDE SEQUENCE</scope>
</reference>
<proteinExistence type="predicted"/>
<sequence>MEGKDCDIMIYSCLDLSGQPARLAPVIRENPLPGEREGSRSNPVSTRLVEPASWRRVATQGKPITTEGWGRGCDIIQGRHDLFLSSQATKLAPGCDRVMMSSEKPVTWGAKVEGEKPTANKSEGAWSHLRMMPSYHRNVSKLLKRCRDCSIIQGTGNYR</sequence>
<name>A0A7R9I8B2_9NEOP</name>
<accession>A0A7R9I8B2</accession>